<dbReference type="GO" id="GO:0004556">
    <property type="term" value="F:alpha-amylase activity"/>
    <property type="evidence" value="ECO:0007669"/>
    <property type="project" value="UniProtKB-UniRule"/>
</dbReference>
<feature type="domain" description="Alpha-amylase C-terminal" evidence="16">
    <location>
        <begin position="428"/>
        <end position="517"/>
    </location>
</feature>
<feature type="signal peptide" evidence="15">
    <location>
        <begin position="1"/>
        <end position="23"/>
    </location>
</feature>
<evidence type="ECO:0000313" key="18">
    <source>
        <dbReference type="EMBL" id="ABM53754.1"/>
    </source>
</evidence>
<dbReference type="PRINTS" id="PR00110">
    <property type="entry name" value="ALPHAAMYLASE"/>
</dbReference>
<dbReference type="Pfam" id="PF02806">
    <property type="entry name" value="Alpha-amylase_C"/>
    <property type="match status" value="1"/>
</dbReference>
<dbReference type="SMART" id="SM00632">
    <property type="entry name" value="Aamy_C"/>
    <property type="match status" value="1"/>
</dbReference>
<evidence type="ECO:0000256" key="8">
    <source>
        <dbReference type="ARBA" id="ARBA00022801"/>
    </source>
</evidence>
<evidence type="ECO:0000256" key="12">
    <source>
        <dbReference type="ARBA" id="ARBA00023295"/>
    </source>
</evidence>
<evidence type="ECO:0000256" key="1">
    <source>
        <dbReference type="ARBA" id="ARBA00000548"/>
    </source>
</evidence>
<dbReference type="AlphaFoldDB" id="B0KZL5"/>
<evidence type="ECO:0000259" key="17">
    <source>
        <dbReference type="SMART" id="SM00642"/>
    </source>
</evidence>
<dbReference type="InterPro" id="IPR013780">
    <property type="entry name" value="Glyco_hydro_b"/>
</dbReference>
<evidence type="ECO:0000256" key="13">
    <source>
        <dbReference type="RuleBase" id="RU003615"/>
    </source>
</evidence>
<keyword evidence="12 14" id="KW-0326">Glycosidase</keyword>
<evidence type="ECO:0000256" key="7">
    <source>
        <dbReference type="ARBA" id="ARBA00022723"/>
    </source>
</evidence>
<sequence length="518" mass="58415">MAFNSYILLFFALVAAHFRCGLTNSPYSHPHFAGNRSVIVHLMQWKFVDIAAECERFLGPFGYGGIQLSPVNEHAVLGNRPWYELYQPVSYRIISRSGNEAEFKDMVHRCNKAGVRIYVDAVLNHMTGAQEGSGTAGSHYNGNSMQYPGVPFGPNDFHGHESCPTSDLEIHNYDNAQEARNCRLSGLRDLKQSSEYVRTKQAEFLNKLIDAGVAGFRFDASKHMWPGDLEAIYGKLHSLNTAYFPSNSKPFVYHEVIYYGGNGIKSSEYTRLGRAIEFHYYRELANVLRHHNQLKWLKTFGQNWSMVPSDDALVMVDSHDMQRGHTGTLGLNINFFEPKLLKVATAFMLAWPYGVTRVMSSYHWNQKIQNGHDVNDWMGPPSDSHGNILSVKPNADLTCNKEWVCEHRWRQIHNMVAFRNIAGSEPVTHWWDNGDYEIACSRGNKAFIALNLQPGQTLHRTLQTGLPKGEYCDLVTGNLKDGKCTGSTVHVDQSGNAEITINSSSDDDFVAIHVHAKH</sequence>
<comment type="catalytic activity">
    <reaction evidence="1 14">
        <text>Endohydrolysis of (1-&gt;4)-alpha-D-glucosidic linkages in polysaccharides containing three or more (1-&gt;4)-alpha-linked D-glucose units.</text>
        <dbReference type="EC" id="3.2.1.1"/>
    </reaction>
</comment>
<dbReference type="InterPro" id="IPR006048">
    <property type="entry name" value="A-amylase/branching_C"/>
</dbReference>
<dbReference type="InterPro" id="IPR006046">
    <property type="entry name" value="Alpha_amylase"/>
</dbReference>
<comment type="cofactor">
    <cofactor evidence="3">
        <name>chloride</name>
        <dbReference type="ChEBI" id="CHEBI:17996"/>
    </cofactor>
</comment>
<dbReference type="InterPro" id="IPR031319">
    <property type="entry name" value="A-amylase_C"/>
</dbReference>
<dbReference type="PANTHER" id="PTHR43447">
    <property type="entry name" value="ALPHA-AMYLASE"/>
    <property type="match status" value="1"/>
</dbReference>
<protein>
    <recommendedName>
        <fullName evidence="6 14">Alpha-amylase</fullName>
        <ecNumber evidence="6 14">3.2.1.1</ecNumber>
    </recommendedName>
</protein>
<evidence type="ECO:0000256" key="2">
    <source>
        <dbReference type="ARBA" id="ARBA00001913"/>
    </source>
</evidence>
<evidence type="ECO:0000256" key="9">
    <source>
        <dbReference type="ARBA" id="ARBA00022837"/>
    </source>
</evidence>
<dbReference type="InterPro" id="IPR006047">
    <property type="entry name" value="GH13_cat_dom"/>
</dbReference>
<dbReference type="Gene3D" id="2.60.40.1180">
    <property type="entry name" value="Golgi alpha-mannosidase II"/>
    <property type="match status" value="1"/>
</dbReference>
<comment type="subunit">
    <text evidence="5">Monomer.</text>
</comment>
<keyword evidence="9" id="KW-0106">Calcium</keyword>
<evidence type="ECO:0000256" key="6">
    <source>
        <dbReference type="ARBA" id="ARBA00012595"/>
    </source>
</evidence>
<dbReference type="EC" id="3.2.1.1" evidence="6 14"/>
<evidence type="ECO:0000256" key="10">
    <source>
        <dbReference type="ARBA" id="ARBA00023214"/>
    </source>
</evidence>
<dbReference type="InterPro" id="IPR017853">
    <property type="entry name" value="GH"/>
</dbReference>
<evidence type="ECO:0000256" key="11">
    <source>
        <dbReference type="ARBA" id="ARBA00023277"/>
    </source>
</evidence>
<feature type="domain" description="Glycosyl hydrolase family 13 catalytic" evidence="17">
    <location>
        <begin position="37"/>
        <end position="419"/>
    </location>
</feature>
<organism evidence="18">
    <name type="scientific">Tyrophagus putrescentiae</name>
    <name type="common">Mold mite</name>
    <name type="synonym">Acarus putrescentiae</name>
    <dbReference type="NCBI Taxonomy" id="59818"/>
    <lineage>
        <taxon>Eukaryota</taxon>
        <taxon>Metazoa</taxon>
        <taxon>Ecdysozoa</taxon>
        <taxon>Arthropoda</taxon>
        <taxon>Chelicerata</taxon>
        <taxon>Arachnida</taxon>
        <taxon>Acari</taxon>
        <taxon>Acariformes</taxon>
        <taxon>Sarcoptiformes</taxon>
        <taxon>Astigmata</taxon>
        <taxon>Acaroidea</taxon>
        <taxon>Acaridae</taxon>
        <taxon>Tyrophaginae</taxon>
        <taxon>Tyrophagus</taxon>
    </lineage>
</organism>
<keyword evidence="7" id="KW-0479">Metal-binding</keyword>
<evidence type="ECO:0000256" key="5">
    <source>
        <dbReference type="ARBA" id="ARBA00011245"/>
    </source>
</evidence>
<dbReference type="SMART" id="SM00642">
    <property type="entry name" value="Aamy"/>
    <property type="match status" value="1"/>
</dbReference>
<keyword evidence="11 14" id="KW-0119">Carbohydrate metabolism</keyword>
<reference evidence="18" key="1">
    <citation type="submission" date="2006-09" db="EMBL/GenBank/DDBJ databases">
        <title>Isolation and characterization of group 4 allergen from Tyrophagus putrescentiae.</title>
        <authorList>
            <person name="Zhou T."/>
            <person name="Tan C.L."/>
            <person name="Chew F.T."/>
        </authorList>
    </citation>
    <scope>NUCLEOTIDE SEQUENCE</scope>
</reference>
<dbReference type="Pfam" id="PF00128">
    <property type="entry name" value="Alpha-amylase"/>
    <property type="match status" value="1"/>
</dbReference>
<dbReference type="SUPFAM" id="SSF51011">
    <property type="entry name" value="Glycosyl hydrolase domain"/>
    <property type="match status" value="1"/>
</dbReference>
<evidence type="ECO:0000259" key="16">
    <source>
        <dbReference type="SMART" id="SM00632"/>
    </source>
</evidence>
<dbReference type="SMR" id="B0KZL5"/>
<dbReference type="EMBL" id="DQ983318">
    <property type="protein sequence ID" value="ABM53754.1"/>
    <property type="molecule type" value="mRNA"/>
</dbReference>
<evidence type="ECO:0000256" key="4">
    <source>
        <dbReference type="ARBA" id="ARBA00008061"/>
    </source>
</evidence>
<dbReference type="CAZy" id="GH13">
    <property type="family name" value="Glycoside Hydrolase Family 13"/>
</dbReference>
<name>B0KZL5_TYRPU</name>
<dbReference type="CDD" id="cd11317">
    <property type="entry name" value="AmyAc_bac_euk_AmyA"/>
    <property type="match status" value="1"/>
</dbReference>
<evidence type="ECO:0000256" key="3">
    <source>
        <dbReference type="ARBA" id="ARBA00001923"/>
    </source>
</evidence>
<comment type="similarity">
    <text evidence="4 13">Belongs to the glycosyl hydrolase 13 family.</text>
</comment>
<comment type="cofactor">
    <cofactor evidence="2">
        <name>Ca(2+)</name>
        <dbReference type="ChEBI" id="CHEBI:29108"/>
    </cofactor>
</comment>
<dbReference type="Gene3D" id="3.20.20.80">
    <property type="entry name" value="Glycosidases"/>
    <property type="match status" value="1"/>
</dbReference>
<keyword evidence="15" id="KW-0732">Signal</keyword>
<evidence type="ECO:0000256" key="15">
    <source>
        <dbReference type="SAM" id="SignalP"/>
    </source>
</evidence>
<keyword evidence="8 14" id="KW-0378">Hydrolase</keyword>
<evidence type="ECO:0000256" key="14">
    <source>
        <dbReference type="RuleBase" id="RU361134"/>
    </source>
</evidence>
<dbReference type="GO" id="GO:0005975">
    <property type="term" value="P:carbohydrate metabolic process"/>
    <property type="evidence" value="ECO:0007669"/>
    <property type="project" value="InterPro"/>
</dbReference>
<keyword evidence="10" id="KW-0868">Chloride</keyword>
<accession>B0KZL5</accession>
<dbReference type="GO" id="GO:0046872">
    <property type="term" value="F:metal ion binding"/>
    <property type="evidence" value="ECO:0007669"/>
    <property type="project" value="UniProtKB-KW"/>
</dbReference>
<proteinExistence type="evidence at transcript level"/>
<dbReference type="SUPFAM" id="SSF51445">
    <property type="entry name" value="(Trans)glycosidases"/>
    <property type="match status" value="1"/>
</dbReference>
<feature type="chain" id="PRO_5002749839" description="Alpha-amylase" evidence="15">
    <location>
        <begin position="24"/>
        <end position="518"/>
    </location>
</feature>